<dbReference type="AlphaFoldDB" id="A0A7H4PDB0"/>
<dbReference type="EMBL" id="UGMS01000002">
    <property type="protein sequence ID" value="STW65887.1"/>
    <property type="molecule type" value="Genomic_DNA"/>
</dbReference>
<sequence>MEGQSIVNVDEIHRAARFFAQANQRDLYGAGGSNAICADVQHKFLRIGVRCQAYPDAHIMMMSASLLKEGDVVLVVSHSGRTSDIKSAVELAKKNGAKIICITHSYHSPIAKLADFIICSPAPETPLLGRNASARILQLTLLDAFFVSVAQLNIGASEFKYAKNWRDC</sequence>
<evidence type="ECO:0000259" key="1">
    <source>
        <dbReference type="PROSITE" id="PS51464"/>
    </source>
</evidence>
<feature type="domain" description="SIS" evidence="1">
    <location>
        <begin position="15"/>
        <end position="155"/>
    </location>
</feature>
<dbReference type="GO" id="GO:0003677">
    <property type="term" value="F:DNA binding"/>
    <property type="evidence" value="ECO:0007669"/>
    <property type="project" value="InterPro"/>
</dbReference>
<proteinExistence type="predicted"/>
<reference evidence="2 3" key="1">
    <citation type="submission" date="2018-06" db="EMBL/GenBank/DDBJ databases">
        <authorList>
            <consortium name="Pathogen Informatics"/>
            <person name="Doyle S."/>
        </authorList>
    </citation>
    <scope>NUCLEOTIDE SEQUENCE [LARGE SCALE GENOMIC DNA]</scope>
    <source>
        <strain evidence="2 3">NCTC11685</strain>
    </source>
</reference>
<gene>
    <name evidence="2" type="primary">rpiR_4</name>
    <name evidence="2" type="ORF">NCTC11685_03595</name>
</gene>
<comment type="caution">
    <text evidence="2">The sequence shown here is derived from an EMBL/GenBank/DDBJ whole genome shotgun (WGS) entry which is preliminary data.</text>
</comment>
<dbReference type="InterPro" id="IPR035472">
    <property type="entry name" value="RpiR-like_SIS"/>
</dbReference>
<dbReference type="Proteomes" id="UP000254863">
    <property type="component" value="Unassembled WGS sequence"/>
</dbReference>
<evidence type="ECO:0000313" key="3">
    <source>
        <dbReference type="Proteomes" id="UP000254863"/>
    </source>
</evidence>
<dbReference type="Gene3D" id="3.40.50.10490">
    <property type="entry name" value="Glucose-6-phosphate isomerase like protein, domain 1"/>
    <property type="match status" value="1"/>
</dbReference>
<dbReference type="PANTHER" id="PTHR30514">
    <property type="entry name" value="GLUCOKINASE"/>
    <property type="match status" value="1"/>
</dbReference>
<evidence type="ECO:0000313" key="2">
    <source>
        <dbReference type="EMBL" id="STW65887.1"/>
    </source>
</evidence>
<organism evidence="2 3">
    <name type="scientific">Klebsiella michiganensis</name>
    <dbReference type="NCBI Taxonomy" id="1134687"/>
    <lineage>
        <taxon>Bacteria</taxon>
        <taxon>Pseudomonadati</taxon>
        <taxon>Pseudomonadota</taxon>
        <taxon>Gammaproteobacteria</taxon>
        <taxon>Enterobacterales</taxon>
        <taxon>Enterobacteriaceae</taxon>
        <taxon>Klebsiella/Raoultella group</taxon>
        <taxon>Klebsiella</taxon>
    </lineage>
</organism>
<dbReference type="PANTHER" id="PTHR30514:SF1">
    <property type="entry name" value="HTH-TYPE TRANSCRIPTIONAL REGULATOR HEXR-RELATED"/>
    <property type="match status" value="1"/>
</dbReference>
<dbReference type="PROSITE" id="PS51464">
    <property type="entry name" value="SIS"/>
    <property type="match status" value="1"/>
</dbReference>
<accession>A0A7H4PDB0</accession>
<dbReference type="Pfam" id="PF01380">
    <property type="entry name" value="SIS"/>
    <property type="match status" value="1"/>
</dbReference>
<name>A0A7H4PDB0_9ENTR</name>
<dbReference type="SUPFAM" id="SSF53697">
    <property type="entry name" value="SIS domain"/>
    <property type="match status" value="1"/>
</dbReference>
<dbReference type="CDD" id="cd05013">
    <property type="entry name" value="SIS_RpiR"/>
    <property type="match status" value="1"/>
</dbReference>
<dbReference type="InterPro" id="IPR047640">
    <property type="entry name" value="RpiR-like"/>
</dbReference>
<protein>
    <submittedName>
        <fullName evidence="2">Transcriptional regulator of D-allose utilization</fullName>
    </submittedName>
</protein>
<dbReference type="GO" id="GO:1901135">
    <property type="term" value="P:carbohydrate derivative metabolic process"/>
    <property type="evidence" value="ECO:0007669"/>
    <property type="project" value="InterPro"/>
</dbReference>
<dbReference type="GO" id="GO:0097367">
    <property type="term" value="F:carbohydrate derivative binding"/>
    <property type="evidence" value="ECO:0007669"/>
    <property type="project" value="InterPro"/>
</dbReference>
<dbReference type="GO" id="GO:0003700">
    <property type="term" value="F:DNA-binding transcription factor activity"/>
    <property type="evidence" value="ECO:0007669"/>
    <property type="project" value="InterPro"/>
</dbReference>
<dbReference type="InterPro" id="IPR046348">
    <property type="entry name" value="SIS_dom_sf"/>
</dbReference>
<dbReference type="InterPro" id="IPR001347">
    <property type="entry name" value="SIS_dom"/>
</dbReference>